<sequence length="394" mass="43239">MTADFGLFDRPQVASELAYYSPFSEEEEMYRQTVRAFLDKEIEPAFHELGTDSESRHAAWRAAGRAGILGAAIPEEYGGPGGTPIANVILSYEIARSHCYGTVGSLFCTDMATGALLDGGSPELIHQWAPQILSGEAIQAMAITEPDAGSDVLAMRAFAERDGDDYVLSGHKTFITNGDIADILYVVAKTSKERRGRSLTLFLVDPSMAGVTRRKLKTTGFPSGNTAELHFDRVRVPASNVLGGEGGAMRIMMSSLAYDRLQIGFRALGQAELAFQMTLDYVKQREVFQRPLFDYQNTQFALATMKSEIEVGRAYLHEMVRKVRSGVATATEGSIGKLWLCEMSNRVVDGCVQLFGAMGFSDETPISRVYTSNRVLRIYAGTSEIMKQTIARDL</sequence>
<dbReference type="InterPro" id="IPR036250">
    <property type="entry name" value="AcylCo_DH-like_C"/>
</dbReference>
<dbReference type="Gene3D" id="1.20.140.10">
    <property type="entry name" value="Butyryl-CoA Dehydrogenase, subunit A, domain 3"/>
    <property type="match status" value="1"/>
</dbReference>
<dbReference type="InterPro" id="IPR006089">
    <property type="entry name" value="Acyl-CoA_DH_CS"/>
</dbReference>
<name>A0A1I0LB55_9ACTN</name>
<feature type="domain" description="Acyl-CoA dehydrogenase/oxidase N-terminal" evidence="9">
    <location>
        <begin position="24"/>
        <end position="136"/>
    </location>
</feature>
<proteinExistence type="inferred from homology"/>
<organism evidence="10 11">
    <name type="scientific">Nonomuraea wenchangensis</name>
    <dbReference type="NCBI Taxonomy" id="568860"/>
    <lineage>
        <taxon>Bacteria</taxon>
        <taxon>Bacillati</taxon>
        <taxon>Actinomycetota</taxon>
        <taxon>Actinomycetes</taxon>
        <taxon>Streptosporangiales</taxon>
        <taxon>Streptosporangiaceae</taxon>
        <taxon>Nonomuraea</taxon>
    </lineage>
</organism>
<dbReference type="InterPro" id="IPR009075">
    <property type="entry name" value="AcylCo_DH/oxidase_C"/>
</dbReference>
<dbReference type="SUPFAM" id="SSF56645">
    <property type="entry name" value="Acyl-CoA dehydrogenase NM domain-like"/>
    <property type="match status" value="1"/>
</dbReference>
<evidence type="ECO:0000259" key="9">
    <source>
        <dbReference type="Pfam" id="PF02771"/>
    </source>
</evidence>
<evidence type="ECO:0000259" key="7">
    <source>
        <dbReference type="Pfam" id="PF00441"/>
    </source>
</evidence>
<evidence type="ECO:0000259" key="8">
    <source>
        <dbReference type="Pfam" id="PF02770"/>
    </source>
</evidence>
<dbReference type="Pfam" id="PF02771">
    <property type="entry name" value="Acyl-CoA_dh_N"/>
    <property type="match status" value="1"/>
</dbReference>
<dbReference type="EMBL" id="FOHX01000014">
    <property type="protein sequence ID" value="SEU37396.1"/>
    <property type="molecule type" value="Genomic_DNA"/>
</dbReference>
<evidence type="ECO:0000256" key="5">
    <source>
        <dbReference type="ARBA" id="ARBA00023002"/>
    </source>
</evidence>
<evidence type="ECO:0000256" key="2">
    <source>
        <dbReference type="ARBA" id="ARBA00009347"/>
    </source>
</evidence>
<dbReference type="PANTHER" id="PTHR43884">
    <property type="entry name" value="ACYL-COA DEHYDROGENASE"/>
    <property type="match status" value="1"/>
</dbReference>
<dbReference type="Pfam" id="PF02770">
    <property type="entry name" value="Acyl-CoA_dh_M"/>
    <property type="match status" value="1"/>
</dbReference>
<dbReference type="SUPFAM" id="SSF47203">
    <property type="entry name" value="Acyl-CoA dehydrogenase C-terminal domain-like"/>
    <property type="match status" value="1"/>
</dbReference>
<comment type="cofactor">
    <cofactor evidence="1 6">
        <name>FAD</name>
        <dbReference type="ChEBI" id="CHEBI:57692"/>
    </cofactor>
</comment>
<evidence type="ECO:0000256" key="1">
    <source>
        <dbReference type="ARBA" id="ARBA00001974"/>
    </source>
</evidence>
<dbReference type="Proteomes" id="UP000199361">
    <property type="component" value="Unassembled WGS sequence"/>
</dbReference>
<dbReference type="InterPro" id="IPR046373">
    <property type="entry name" value="Acyl-CoA_Oxase/DH_mid-dom_sf"/>
</dbReference>
<dbReference type="FunFam" id="1.20.140.10:FF:000001">
    <property type="entry name" value="Acyl-CoA dehydrogenase"/>
    <property type="match status" value="1"/>
</dbReference>
<keyword evidence="4 6" id="KW-0274">FAD</keyword>
<keyword evidence="5 6" id="KW-0560">Oxidoreductase</keyword>
<dbReference type="Gene3D" id="2.40.110.10">
    <property type="entry name" value="Butyryl-CoA Dehydrogenase, subunit A, domain 2"/>
    <property type="match status" value="1"/>
</dbReference>
<evidence type="ECO:0000256" key="6">
    <source>
        <dbReference type="RuleBase" id="RU362125"/>
    </source>
</evidence>
<reference evidence="10 11" key="1">
    <citation type="submission" date="2016-10" db="EMBL/GenBank/DDBJ databases">
        <authorList>
            <person name="de Groot N.N."/>
        </authorList>
    </citation>
    <scope>NUCLEOTIDE SEQUENCE [LARGE SCALE GENOMIC DNA]</scope>
    <source>
        <strain evidence="10 11">CGMCC 4.5598</strain>
    </source>
</reference>
<feature type="domain" description="Acyl-CoA dehydrogenase/oxidase C-terminal" evidence="7">
    <location>
        <begin position="249"/>
        <end position="393"/>
    </location>
</feature>
<evidence type="ECO:0000313" key="11">
    <source>
        <dbReference type="Proteomes" id="UP000199361"/>
    </source>
</evidence>
<dbReference type="Gene3D" id="1.10.540.10">
    <property type="entry name" value="Acyl-CoA dehydrogenase/oxidase, N-terminal domain"/>
    <property type="match status" value="1"/>
</dbReference>
<dbReference type="RefSeq" id="WP_091089961.1">
    <property type="nucleotide sequence ID" value="NZ_FOHX01000014.1"/>
</dbReference>
<dbReference type="InterPro" id="IPR013786">
    <property type="entry name" value="AcylCoA_DH/ox_N"/>
</dbReference>
<keyword evidence="11" id="KW-1185">Reference proteome</keyword>
<evidence type="ECO:0000313" key="10">
    <source>
        <dbReference type="EMBL" id="SEU37396.1"/>
    </source>
</evidence>
<dbReference type="PROSITE" id="PS00072">
    <property type="entry name" value="ACYL_COA_DH_1"/>
    <property type="match status" value="1"/>
</dbReference>
<dbReference type="FunFam" id="2.40.110.10:FF:000002">
    <property type="entry name" value="Acyl-CoA dehydrogenase fadE12"/>
    <property type="match status" value="1"/>
</dbReference>
<dbReference type="InterPro" id="IPR037069">
    <property type="entry name" value="AcylCoA_DH/ox_N_sf"/>
</dbReference>
<keyword evidence="3 6" id="KW-0285">Flavoprotein</keyword>
<dbReference type="OrthoDB" id="3176804at2"/>
<dbReference type="InterPro" id="IPR006091">
    <property type="entry name" value="Acyl-CoA_Oxase/DH_mid-dom"/>
</dbReference>
<dbReference type="Pfam" id="PF00441">
    <property type="entry name" value="Acyl-CoA_dh_1"/>
    <property type="match status" value="1"/>
</dbReference>
<dbReference type="GO" id="GO:0050660">
    <property type="term" value="F:flavin adenine dinucleotide binding"/>
    <property type="evidence" value="ECO:0007669"/>
    <property type="project" value="InterPro"/>
</dbReference>
<evidence type="ECO:0000256" key="3">
    <source>
        <dbReference type="ARBA" id="ARBA00022630"/>
    </source>
</evidence>
<dbReference type="PANTHER" id="PTHR43884:SF12">
    <property type="entry name" value="ISOVALERYL-COA DEHYDROGENASE, MITOCHONDRIAL-RELATED"/>
    <property type="match status" value="1"/>
</dbReference>
<dbReference type="STRING" id="568860.SAMN05421811_114189"/>
<comment type="similarity">
    <text evidence="2 6">Belongs to the acyl-CoA dehydrogenase family.</text>
</comment>
<dbReference type="InterPro" id="IPR009100">
    <property type="entry name" value="AcylCoA_DH/oxidase_NM_dom_sf"/>
</dbReference>
<accession>A0A1I0LB55</accession>
<feature type="domain" description="Acyl-CoA oxidase/dehydrogenase middle" evidence="8">
    <location>
        <begin position="140"/>
        <end position="234"/>
    </location>
</feature>
<evidence type="ECO:0000256" key="4">
    <source>
        <dbReference type="ARBA" id="ARBA00022827"/>
    </source>
</evidence>
<gene>
    <name evidence="10" type="ORF">SAMN05421811_114189</name>
</gene>
<protein>
    <submittedName>
        <fullName evidence="10">Acyl-CoA dehydrogenase</fullName>
    </submittedName>
</protein>
<dbReference type="AlphaFoldDB" id="A0A1I0LB55"/>
<dbReference type="GO" id="GO:0003995">
    <property type="term" value="F:acyl-CoA dehydrogenase activity"/>
    <property type="evidence" value="ECO:0007669"/>
    <property type="project" value="InterPro"/>
</dbReference>